<evidence type="ECO:0000313" key="2">
    <source>
        <dbReference type="Proteomes" id="UP000235145"/>
    </source>
</evidence>
<organism evidence="1 2">
    <name type="scientific">Lactuca sativa</name>
    <name type="common">Garden lettuce</name>
    <dbReference type="NCBI Taxonomy" id="4236"/>
    <lineage>
        <taxon>Eukaryota</taxon>
        <taxon>Viridiplantae</taxon>
        <taxon>Streptophyta</taxon>
        <taxon>Embryophyta</taxon>
        <taxon>Tracheophyta</taxon>
        <taxon>Spermatophyta</taxon>
        <taxon>Magnoliopsida</taxon>
        <taxon>eudicotyledons</taxon>
        <taxon>Gunneridae</taxon>
        <taxon>Pentapetalae</taxon>
        <taxon>asterids</taxon>
        <taxon>campanulids</taxon>
        <taxon>Asterales</taxon>
        <taxon>Asteraceae</taxon>
        <taxon>Cichorioideae</taxon>
        <taxon>Cichorieae</taxon>
        <taxon>Lactucinae</taxon>
        <taxon>Lactuca</taxon>
    </lineage>
</organism>
<accession>A0A9R1VS49</accession>
<keyword evidence="2" id="KW-1185">Reference proteome</keyword>
<name>A0A9R1VS49_LACSA</name>
<evidence type="ECO:0000313" key="1">
    <source>
        <dbReference type="EMBL" id="KAJ0210258.1"/>
    </source>
</evidence>
<proteinExistence type="predicted"/>
<sequence length="83" mass="9563">MYEADSPYKARSMGSYIQVLCAFIKSYMEHEPADQDANEWRVWEIGKEIANRMGCRVKDCWLESITGSFRLASPLAEARLELV</sequence>
<comment type="caution">
    <text evidence="1">The sequence shown here is derived from an EMBL/GenBank/DDBJ whole genome shotgun (WGS) entry which is preliminary data.</text>
</comment>
<reference evidence="1 2" key="1">
    <citation type="journal article" date="2017" name="Nat. Commun.">
        <title>Genome assembly with in vitro proximity ligation data and whole-genome triplication in lettuce.</title>
        <authorList>
            <person name="Reyes-Chin-Wo S."/>
            <person name="Wang Z."/>
            <person name="Yang X."/>
            <person name="Kozik A."/>
            <person name="Arikit S."/>
            <person name="Song C."/>
            <person name="Xia L."/>
            <person name="Froenicke L."/>
            <person name="Lavelle D.O."/>
            <person name="Truco M.J."/>
            <person name="Xia R."/>
            <person name="Zhu S."/>
            <person name="Xu C."/>
            <person name="Xu H."/>
            <person name="Xu X."/>
            <person name="Cox K."/>
            <person name="Korf I."/>
            <person name="Meyers B.C."/>
            <person name="Michelmore R.W."/>
        </authorList>
    </citation>
    <scope>NUCLEOTIDE SEQUENCE [LARGE SCALE GENOMIC DNA]</scope>
    <source>
        <strain evidence="2">cv. Salinas</strain>
        <tissue evidence="1">Seedlings</tissue>
    </source>
</reference>
<dbReference type="AlphaFoldDB" id="A0A9R1VS49"/>
<dbReference type="EMBL" id="NBSK02000004">
    <property type="protein sequence ID" value="KAJ0210258.1"/>
    <property type="molecule type" value="Genomic_DNA"/>
</dbReference>
<dbReference type="Proteomes" id="UP000235145">
    <property type="component" value="Unassembled WGS sequence"/>
</dbReference>
<gene>
    <name evidence="1" type="ORF">LSAT_V11C400215450</name>
</gene>
<protein>
    <submittedName>
        <fullName evidence="1">Uncharacterized protein</fullName>
    </submittedName>
</protein>